<dbReference type="SUPFAM" id="SSF53448">
    <property type="entry name" value="Nucleotide-diphospho-sugar transferases"/>
    <property type="match status" value="1"/>
</dbReference>
<evidence type="ECO:0000313" key="4">
    <source>
        <dbReference type="Proteomes" id="UP000199019"/>
    </source>
</evidence>
<protein>
    <submittedName>
        <fullName evidence="3">Molybdopterin-guanine dinucleotide biosynthesis protein A</fullName>
    </submittedName>
</protein>
<dbReference type="InterPro" id="IPR029044">
    <property type="entry name" value="Nucleotide-diphossugar_trans"/>
</dbReference>
<name>A0A1H9VY41_9MICO</name>
<dbReference type="AlphaFoldDB" id="A0A1H9VY41"/>
<dbReference type="Gene3D" id="3.90.550.10">
    <property type="entry name" value="Spore Coat Polysaccharide Biosynthesis Protein SpsA, Chain A"/>
    <property type="match status" value="1"/>
</dbReference>
<sequence length="192" mass="19940">MVTTTAVVLCGGESRRFGSDKTRADLDGLPVLDTLLSSLPAGWDVLCVGPERPTGREAVRWTREDPPGGGPVAGLAAALAVVDTPVTVLLGGDMPHAGPVAAELAAHLDDVPDADAVAGVDGEGHVQPLLAAYRTSALRAALPETPAGTPLRRLLDGLLIEPRPVEGRASQDIDTPEDLQRARRHVVPRLAP</sequence>
<gene>
    <name evidence="3" type="ORF">SAMN05216199_2630</name>
</gene>
<dbReference type="PANTHER" id="PTHR19136">
    <property type="entry name" value="MOLYBDENUM COFACTOR GUANYLYLTRANSFERASE"/>
    <property type="match status" value="1"/>
</dbReference>
<reference evidence="4" key="1">
    <citation type="submission" date="2016-10" db="EMBL/GenBank/DDBJ databases">
        <authorList>
            <person name="Varghese N."/>
            <person name="Submissions S."/>
        </authorList>
    </citation>
    <scope>NUCLEOTIDE SEQUENCE [LARGE SCALE GENOMIC DNA]</scope>
    <source>
        <strain evidence="4">CGMCC 1.6963</strain>
    </source>
</reference>
<dbReference type="EMBL" id="FOHB01000004">
    <property type="protein sequence ID" value="SES26297.1"/>
    <property type="molecule type" value="Genomic_DNA"/>
</dbReference>
<dbReference type="Pfam" id="PF12804">
    <property type="entry name" value="NTP_transf_3"/>
    <property type="match status" value="1"/>
</dbReference>
<dbReference type="InterPro" id="IPR025877">
    <property type="entry name" value="MobA-like_NTP_Trfase"/>
</dbReference>
<dbReference type="GO" id="GO:0016779">
    <property type="term" value="F:nucleotidyltransferase activity"/>
    <property type="evidence" value="ECO:0007669"/>
    <property type="project" value="UniProtKB-ARBA"/>
</dbReference>
<feature type="domain" description="MobA-like NTP transferase" evidence="2">
    <location>
        <begin position="6"/>
        <end position="155"/>
    </location>
</feature>
<dbReference type="PANTHER" id="PTHR19136:SF81">
    <property type="entry name" value="MOLYBDENUM COFACTOR GUANYLYLTRANSFERASE"/>
    <property type="match status" value="1"/>
</dbReference>
<proteinExistence type="predicted"/>
<evidence type="ECO:0000313" key="3">
    <source>
        <dbReference type="EMBL" id="SES26297.1"/>
    </source>
</evidence>
<dbReference type="Proteomes" id="UP000199019">
    <property type="component" value="Unassembled WGS sequence"/>
</dbReference>
<evidence type="ECO:0000259" key="2">
    <source>
        <dbReference type="Pfam" id="PF12804"/>
    </source>
</evidence>
<evidence type="ECO:0000256" key="1">
    <source>
        <dbReference type="ARBA" id="ARBA00022679"/>
    </source>
</evidence>
<keyword evidence="1" id="KW-0808">Transferase</keyword>
<accession>A0A1H9VY41</accession>
<keyword evidence="4" id="KW-1185">Reference proteome</keyword>
<organism evidence="3 4">
    <name type="scientific">Pedococcus cremeus</name>
    <dbReference type="NCBI Taxonomy" id="587636"/>
    <lineage>
        <taxon>Bacteria</taxon>
        <taxon>Bacillati</taxon>
        <taxon>Actinomycetota</taxon>
        <taxon>Actinomycetes</taxon>
        <taxon>Micrococcales</taxon>
        <taxon>Intrasporangiaceae</taxon>
        <taxon>Pedococcus</taxon>
    </lineage>
</organism>
<dbReference type="STRING" id="587636.SAMN05216199_2630"/>